<keyword evidence="8" id="KW-0732">Signal</keyword>
<feature type="binding site" evidence="7">
    <location>
        <position position="322"/>
    </location>
    <ligand>
        <name>Zn(2+)</name>
        <dbReference type="ChEBI" id="CHEBI:29105"/>
        <note>catalytic</note>
    </ligand>
</feature>
<dbReference type="InterPro" id="IPR024079">
    <property type="entry name" value="MetalloPept_cat_dom_sf"/>
</dbReference>
<dbReference type="PROSITE" id="PS50215">
    <property type="entry name" value="ADAM_MEPRO"/>
    <property type="match status" value="1"/>
</dbReference>
<keyword evidence="5 7" id="KW-0862">Zinc</keyword>
<evidence type="ECO:0000256" key="4">
    <source>
        <dbReference type="ARBA" id="ARBA00022801"/>
    </source>
</evidence>
<feature type="active site" evidence="7">
    <location>
        <position position="319"/>
    </location>
</feature>
<evidence type="ECO:0000256" key="3">
    <source>
        <dbReference type="ARBA" id="ARBA00022723"/>
    </source>
</evidence>
<dbReference type="SUPFAM" id="SSF55486">
    <property type="entry name" value="Metalloproteases ('zincins'), catalytic domain"/>
    <property type="match status" value="1"/>
</dbReference>
<evidence type="ECO:0000256" key="6">
    <source>
        <dbReference type="ARBA" id="ARBA00023049"/>
    </source>
</evidence>
<dbReference type="Gene3D" id="3.40.390.10">
    <property type="entry name" value="Collagenase (Catalytic Domain)"/>
    <property type="match status" value="1"/>
</dbReference>
<keyword evidence="4" id="KW-0378">Hydrolase</keyword>
<keyword evidence="6" id="KW-0482">Metalloprotease</keyword>
<keyword evidence="3 7" id="KW-0479">Metal-binding</keyword>
<dbReference type="GO" id="GO:0004222">
    <property type="term" value="F:metalloendopeptidase activity"/>
    <property type="evidence" value="ECO:0007669"/>
    <property type="project" value="InterPro"/>
</dbReference>
<dbReference type="EMBL" id="GEMQ01000006">
    <property type="protein sequence ID" value="JAT91183.1"/>
    <property type="molecule type" value="Transcribed_RNA"/>
</dbReference>
<sequence>MIFYLAYIFFQAVSAVPTGRVEVVFPTVETSRSGMKTVKFRALNQDIELKLEPAGDILAKDFVFVNSKQPFDVEKLRRKIYRDIVNGAALLIDENGPSSIKGIVNSNLRIEPHESGRQIGDGIRAHRIVEIRSDEDSYNNDIVTSMEIEKQADNLLSMGRQDKCLVLEILSVTEYKLTRRFKTDEALTEYITTLFTGAENLLKGLDSRIKIRLIGIDARKKGQDPSYIKQSEYNDTYLNLVTLIDNMANFYCKKSNELEKSADIIMLITPRELIEVEDNKIVHRLVGQANAPYVCECKKVSVSMIESDYNERVDTVAHETAHMLGVPHDGIGTEEVNLPDGPGAKNCPPSTGFIMGDRSAANKFKFSKCSQKCAKYLLSLPRASCLFEDCKSFR</sequence>
<name>A0A1E1WVX5_TITOB</name>
<dbReference type="GO" id="GO:0006509">
    <property type="term" value="P:membrane protein ectodomain proteolysis"/>
    <property type="evidence" value="ECO:0007669"/>
    <property type="project" value="TreeGrafter"/>
</dbReference>
<keyword evidence="2" id="KW-0645">Protease</keyword>
<dbReference type="InterPro" id="IPR001590">
    <property type="entry name" value="Peptidase_M12B"/>
</dbReference>
<dbReference type="AlphaFoldDB" id="A0A1E1WVX5"/>
<evidence type="ECO:0000256" key="2">
    <source>
        <dbReference type="ARBA" id="ARBA00022670"/>
    </source>
</evidence>
<dbReference type="PANTHER" id="PTHR11905">
    <property type="entry name" value="ADAM A DISINTEGRIN AND METALLOPROTEASE DOMAIN"/>
    <property type="match status" value="1"/>
</dbReference>
<comment type="similarity">
    <text evidence="1">Belongs to the venom metalloproteinase (M12B) family.</text>
</comment>
<evidence type="ECO:0000256" key="8">
    <source>
        <dbReference type="SAM" id="SignalP"/>
    </source>
</evidence>
<feature type="binding site" evidence="7">
    <location>
        <position position="328"/>
    </location>
    <ligand>
        <name>Zn(2+)</name>
        <dbReference type="ChEBI" id="CHEBI:29105"/>
        <note>catalytic</note>
    </ligand>
</feature>
<feature type="chain" id="PRO_5012317206" evidence="8">
    <location>
        <begin position="16"/>
        <end position="394"/>
    </location>
</feature>
<dbReference type="PANTHER" id="PTHR11905:SF159">
    <property type="entry name" value="ADAM METALLOPROTEASE"/>
    <property type="match status" value="1"/>
</dbReference>
<evidence type="ECO:0000259" key="9">
    <source>
        <dbReference type="PROSITE" id="PS50215"/>
    </source>
</evidence>
<comment type="caution">
    <text evidence="7">Lacks conserved residue(s) required for the propagation of feature annotation.</text>
</comment>
<evidence type="ECO:0000256" key="1">
    <source>
        <dbReference type="ARBA" id="ARBA00006629"/>
    </source>
</evidence>
<feature type="binding site" evidence="7">
    <location>
        <position position="318"/>
    </location>
    <ligand>
        <name>Zn(2+)</name>
        <dbReference type="ChEBI" id="CHEBI:29105"/>
        <note>catalytic</note>
    </ligand>
</feature>
<dbReference type="Pfam" id="PF01421">
    <property type="entry name" value="Reprolysin"/>
    <property type="match status" value="1"/>
</dbReference>
<evidence type="ECO:0000256" key="5">
    <source>
        <dbReference type="ARBA" id="ARBA00022833"/>
    </source>
</evidence>
<organism evidence="10">
    <name type="scientific">Tityus obscurus</name>
    <name type="common">Amazonian scorpion</name>
    <name type="synonym">Tityus cambridgei</name>
    <dbReference type="NCBI Taxonomy" id="1221240"/>
    <lineage>
        <taxon>Eukaryota</taxon>
        <taxon>Metazoa</taxon>
        <taxon>Ecdysozoa</taxon>
        <taxon>Arthropoda</taxon>
        <taxon>Chelicerata</taxon>
        <taxon>Arachnida</taxon>
        <taxon>Scorpiones</taxon>
        <taxon>Buthida</taxon>
        <taxon>Buthoidea</taxon>
        <taxon>Buthidae</taxon>
        <taxon>Tityus</taxon>
    </lineage>
</organism>
<feature type="signal peptide" evidence="8">
    <location>
        <begin position="1"/>
        <end position="15"/>
    </location>
</feature>
<dbReference type="GO" id="GO:0046872">
    <property type="term" value="F:metal ion binding"/>
    <property type="evidence" value="ECO:0007669"/>
    <property type="project" value="UniProtKB-KW"/>
</dbReference>
<proteinExistence type="inferred from homology"/>
<evidence type="ECO:0000256" key="7">
    <source>
        <dbReference type="PROSITE-ProRule" id="PRU00276"/>
    </source>
</evidence>
<reference evidence="10" key="1">
    <citation type="submission" date="2015-08" db="EMBL/GenBank/DDBJ databases">
        <title>Proteomic endorsed transcriptomic profile of the venom gland from Tityus obscurus.</title>
        <authorList>
            <person name="Oliveira U.C."/>
            <person name="Nishiyama M.Y.Jr."/>
            <person name="Santos M.B."/>
            <person name="Silva A.P."/>
            <person name="Chalkidis H.M."/>
            <person name="Imberg A.S."/>
            <person name="Candido D.M."/>
            <person name="Yamanouye N."/>
            <person name="Dorce V.A."/>
            <person name="Junqueira-de-Azevedo I.L."/>
        </authorList>
    </citation>
    <scope>NUCLEOTIDE SEQUENCE</scope>
    <source>
        <tissue evidence="10">Telson</tissue>
    </source>
</reference>
<protein>
    <submittedName>
        <fullName evidence="10">Putative metalloproteinase</fullName>
    </submittedName>
</protein>
<feature type="domain" description="Peptidase M12B" evidence="9">
    <location>
        <begin position="165"/>
        <end position="390"/>
    </location>
</feature>
<accession>A0A1E1WVX5</accession>
<evidence type="ECO:0000313" key="10">
    <source>
        <dbReference type="EMBL" id="JAT91183.1"/>
    </source>
</evidence>